<organism evidence="2 3">
    <name type="scientific">Mucilaginibacter rigui</name>
    <dbReference type="NCBI Taxonomy" id="534635"/>
    <lineage>
        <taxon>Bacteria</taxon>
        <taxon>Pseudomonadati</taxon>
        <taxon>Bacteroidota</taxon>
        <taxon>Sphingobacteriia</taxon>
        <taxon>Sphingobacteriales</taxon>
        <taxon>Sphingobacteriaceae</taxon>
        <taxon>Mucilaginibacter</taxon>
    </lineage>
</organism>
<comment type="caution">
    <text evidence="2">The sequence shown here is derived from an EMBL/GenBank/DDBJ whole genome shotgun (WGS) entry which is preliminary data.</text>
</comment>
<dbReference type="RefSeq" id="WP_191174782.1">
    <property type="nucleotide sequence ID" value="NZ_JACWMW010000001.1"/>
</dbReference>
<dbReference type="Proteomes" id="UP000618754">
    <property type="component" value="Unassembled WGS sequence"/>
</dbReference>
<proteinExistence type="predicted"/>
<evidence type="ECO:0000313" key="2">
    <source>
        <dbReference type="EMBL" id="MBD1384944.1"/>
    </source>
</evidence>
<evidence type="ECO:0000256" key="1">
    <source>
        <dbReference type="SAM" id="SignalP"/>
    </source>
</evidence>
<feature type="signal peptide" evidence="1">
    <location>
        <begin position="1"/>
        <end position="18"/>
    </location>
</feature>
<gene>
    <name evidence="2" type="ORF">IDJ75_06615</name>
</gene>
<protein>
    <recommendedName>
        <fullName evidence="4">DUF4468 domain-containing protein</fullName>
    </recommendedName>
</protein>
<sequence length="193" mass="21506">MKKLLICLLLLSATGASAQQDATIIKHDFETIVAYTHQKNMDKVIEMTYPQIFKIMPRAQMKAMANGALDGMGIKSIFEEVPLMLKLSPVKKLANASVCLGRYNQSMVLEFKNGALIDMITKTKMGDTKVEKIGSNKVRMKGTQYLLAIKDTYTNGTWKYLRYDDEDAATNAKILSKEILAAATQLKNGLYAK</sequence>
<evidence type="ECO:0000313" key="3">
    <source>
        <dbReference type="Proteomes" id="UP000618754"/>
    </source>
</evidence>
<reference evidence="2 3" key="1">
    <citation type="submission" date="2020-09" db="EMBL/GenBank/DDBJ databases">
        <title>Novel species of Mucilaginibacter isolated from a glacier on the Tibetan Plateau.</title>
        <authorList>
            <person name="Liu Q."/>
            <person name="Xin Y.-H."/>
        </authorList>
    </citation>
    <scope>NUCLEOTIDE SEQUENCE [LARGE SCALE GENOMIC DNA]</scope>
    <source>
        <strain evidence="2 3">CGMCC 1.13878</strain>
    </source>
</reference>
<name>A0ABR7X2Y9_9SPHI</name>
<feature type="chain" id="PRO_5046814837" description="DUF4468 domain-containing protein" evidence="1">
    <location>
        <begin position="19"/>
        <end position="193"/>
    </location>
</feature>
<keyword evidence="1" id="KW-0732">Signal</keyword>
<accession>A0ABR7X2Y9</accession>
<evidence type="ECO:0008006" key="4">
    <source>
        <dbReference type="Google" id="ProtNLM"/>
    </source>
</evidence>
<dbReference type="EMBL" id="JACWMW010000001">
    <property type="protein sequence ID" value="MBD1384944.1"/>
    <property type="molecule type" value="Genomic_DNA"/>
</dbReference>
<keyword evidence="3" id="KW-1185">Reference proteome</keyword>